<feature type="domain" description="NB-ARC" evidence="2">
    <location>
        <begin position="344"/>
        <end position="504"/>
    </location>
</feature>
<dbReference type="PANTHER" id="PTHR46082">
    <property type="entry name" value="ATP/GTP-BINDING PROTEIN-RELATED"/>
    <property type="match status" value="1"/>
</dbReference>
<dbReference type="RefSeq" id="XP_016248732.1">
    <property type="nucleotide sequence ID" value="XM_016395313.1"/>
</dbReference>
<name>A0A0D1ZKM7_9EURO</name>
<sequence>MAGAPPTRRLKHSDYTVAIICPLEVEMSAVRYMLDQEHARLPKREGDPNSYIFGEMGGRNVVIGYLPEGFQGIGAATAVATHMQRSFLSAKLRLLVGIGGGIPSTIHDIRLGDVVIGMPESEHGGVVQYDLGKESITGFIRKGHLDKPPQEWMTAIVKMKSDHRVVDNKISTIVASSRGKSSGLDEVYTPPKPETDIRSPSNSRHSYLSGHNGCEKCEEKVPVLTSARASNEPAIFYGTIASGDRVVKSGKIRDRISKDIGGALCFEMEAAGLVNNFRCVVIRGIADYADAHKNDDWHPWAAATAAACAKELLGYMMPVDDSGKPKYSTIPKLRVKDFIGREQQISEIMAFFAAARSVDGCRILILSAMGGQGKSQIALEYCRRMQSVYQGLFWVDASSQSTTVRSLVRIAEVLDVSAAASRSDDENVQFVLDMAANCDGRWLVVFDNYDDPIGFPRVKDFIPEGTEILFTSRHKDLDRLGEVLSVPSLLPDEEARLLFRNFKNTDTQRYQPAAQQLVDRLGHLALAIDQAAAYIQYRRIKLEDLGDFVETFDKEREKILKYIPRDFWEYGSQETQNDIERKSLSAFTTWEMSFHQLCRENHAQEEDIAHFLTISAYLAPIPIDEWLFHNVWKVRTRGARRHPPRWMHLFNAETEGESNFESASRSAGEQTGTSECVGGVMEHSKKSDWDTTKFWDLIERAESLSLVQNASTDPELKMTKFTFHPLIRDWLQLRQQTEKRRGFTKETIRLVGDSIRTIRRENNVVTNIKQTLVLHMDASLQNDAVFSGEGRRLGQEDNGQDGADLFAWLYNEQGRYDSSFELLNVVRQTREVQLGPAHKKTLIVIFSQGTVLLQQSKYSAAERLSRNLLATQQGVLGPEHRDVLKTRHMLADSLSGQDKPQEAEALLREVLTVYQTLLDEQSWERLSAMNSLALSLRRQHKLEEAEEVFQEVYQIRQRVLDPDDVDMMMTKFNLALTVSERGRTQEARQMLEEVLEALIRVLGPTHPDALHIRTHLASVLKRQGKNAEAEGMCRDVLEIQERVLGKDYRATLWTANELAVMAYDQGRLDEAEPIFRDVLERQTRVFGPGHRDTLITMGSLGCLLMDRSCFVEAYDLLDKALPGFARAFGPDHKDTVYFRRRYERLLELMGRQGHPDQQPSSRSWTCSRAEGSARVDSRVPFQPCPLAPESLVNASRAG</sequence>
<evidence type="ECO:0000313" key="3">
    <source>
        <dbReference type="EMBL" id="KIW28516.1"/>
    </source>
</evidence>
<dbReference type="HOGENOM" id="CLU_000288_125_3_1"/>
<dbReference type="PANTHER" id="PTHR46082:SF11">
    <property type="entry name" value="AAA+ ATPASE DOMAIN-CONTAINING PROTEIN-RELATED"/>
    <property type="match status" value="1"/>
</dbReference>
<reference evidence="3 4" key="1">
    <citation type="submission" date="2015-01" db="EMBL/GenBank/DDBJ databases">
        <title>The Genome Sequence of Cladophialophora immunda CBS83496.</title>
        <authorList>
            <consortium name="The Broad Institute Genomics Platform"/>
            <person name="Cuomo C."/>
            <person name="de Hoog S."/>
            <person name="Gorbushina A."/>
            <person name="Stielow B."/>
            <person name="Teixiera M."/>
            <person name="Abouelleil A."/>
            <person name="Chapman S.B."/>
            <person name="Priest M."/>
            <person name="Young S.K."/>
            <person name="Wortman J."/>
            <person name="Nusbaum C."/>
            <person name="Birren B."/>
        </authorList>
    </citation>
    <scope>NUCLEOTIDE SEQUENCE [LARGE SCALE GENOMIC DNA]</scope>
    <source>
        <strain evidence="3 4">CBS 83496</strain>
    </source>
</reference>
<dbReference type="OrthoDB" id="4120469at2759"/>
<dbReference type="AlphaFoldDB" id="A0A0D1ZKM7"/>
<dbReference type="EMBL" id="KN847043">
    <property type="protein sequence ID" value="KIW28516.1"/>
    <property type="molecule type" value="Genomic_DNA"/>
</dbReference>
<dbReference type="InterPro" id="IPR002182">
    <property type="entry name" value="NB-ARC"/>
</dbReference>
<dbReference type="Gene3D" id="3.40.50.1580">
    <property type="entry name" value="Nucleoside phosphorylase domain"/>
    <property type="match status" value="1"/>
</dbReference>
<dbReference type="InterPro" id="IPR027417">
    <property type="entry name" value="P-loop_NTPase"/>
</dbReference>
<dbReference type="SUPFAM" id="SSF53167">
    <property type="entry name" value="Purine and uridine phosphorylases"/>
    <property type="match status" value="1"/>
</dbReference>
<dbReference type="GeneID" id="27347369"/>
<dbReference type="VEuPathDB" id="FungiDB:PV07_08175"/>
<evidence type="ECO:0000313" key="4">
    <source>
        <dbReference type="Proteomes" id="UP000054466"/>
    </source>
</evidence>
<evidence type="ECO:0000256" key="1">
    <source>
        <dbReference type="SAM" id="MobiDB-lite"/>
    </source>
</evidence>
<dbReference type="Gene3D" id="1.25.40.10">
    <property type="entry name" value="Tetratricopeptide repeat domain"/>
    <property type="match status" value="2"/>
</dbReference>
<evidence type="ECO:0000259" key="2">
    <source>
        <dbReference type="Pfam" id="PF00931"/>
    </source>
</evidence>
<dbReference type="Gene3D" id="3.40.50.300">
    <property type="entry name" value="P-loop containing nucleotide triphosphate hydrolases"/>
    <property type="match status" value="1"/>
</dbReference>
<dbReference type="SMART" id="SM00028">
    <property type="entry name" value="TPR"/>
    <property type="match status" value="5"/>
</dbReference>
<dbReference type="SUPFAM" id="SSF52540">
    <property type="entry name" value="P-loop containing nucleoside triphosphate hydrolases"/>
    <property type="match status" value="1"/>
</dbReference>
<organism evidence="3 4">
    <name type="scientific">Cladophialophora immunda</name>
    <dbReference type="NCBI Taxonomy" id="569365"/>
    <lineage>
        <taxon>Eukaryota</taxon>
        <taxon>Fungi</taxon>
        <taxon>Dikarya</taxon>
        <taxon>Ascomycota</taxon>
        <taxon>Pezizomycotina</taxon>
        <taxon>Eurotiomycetes</taxon>
        <taxon>Chaetothyriomycetidae</taxon>
        <taxon>Chaetothyriales</taxon>
        <taxon>Herpotrichiellaceae</taxon>
        <taxon>Cladophialophora</taxon>
    </lineage>
</organism>
<proteinExistence type="predicted"/>
<dbReference type="GO" id="GO:0009116">
    <property type="term" value="P:nucleoside metabolic process"/>
    <property type="evidence" value="ECO:0007669"/>
    <property type="project" value="InterPro"/>
</dbReference>
<dbReference type="GO" id="GO:0043531">
    <property type="term" value="F:ADP binding"/>
    <property type="evidence" value="ECO:0007669"/>
    <property type="project" value="InterPro"/>
</dbReference>
<dbReference type="Pfam" id="PF13424">
    <property type="entry name" value="TPR_12"/>
    <property type="match status" value="2"/>
</dbReference>
<dbReference type="STRING" id="569365.A0A0D1ZKM7"/>
<dbReference type="Proteomes" id="UP000054466">
    <property type="component" value="Unassembled WGS sequence"/>
</dbReference>
<dbReference type="InterPro" id="IPR019734">
    <property type="entry name" value="TPR_rpt"/>
</dbReference>
<gene>
    <name evidence="3" type="ORF">PV07_08175</name>
</gene>
<dbReference type="SUPFAM" id="SSF48452">
    <property type="entry name" value="TPR-like"/>
    <property type="match status" value="3"/>
</dbReference>
<keyword evidence="4" id="KW-1185">Reference proteome</keyword>
<dbReference type="Pfam" id="PF13374">
    <property type="entry name" value="TPR_10"/>
    <property type="match status" value="2"/>
</dbReference>
<dbReference type="GO" id="GO:0003824">
    <property type="term" value="F:catalytic activity"/>
    <property type="evidence" value="ECO:0007669"/>
    <property type="project" value="InterPro"/>
</dbReference>
<protein>
    <recommendedName>
        <fullName evidence="2">NB-ARC domain-containing protein</fullName>
    </recommendedName>
</protein>
<dbReference type="InterPro" id="IPR035994">
    <property type="entry name" value="Nucleoside_phosphorylase_sf"/>
</dbReference>
<accession>A0A0D1ZKM7</accession>
<dbReference type="InterPro" id="IPR011990">
    <property type="entry name" value="TPR-like_helical_dom_sf"/>
</dbReference>
<dbReference type="InterPro" id="IPR053137">
    <property type="entry name" value="NLR-like"/>
</dbReference>
<dbReference type="Pfam" id="PF00931">
    <property type="entry name" value="NB-ARC"/>
    <property type="match status" value="1"/>
</dbReference>
<feature type="region of interest" description="Disordered" evidence="1">
    <location>
        <begin position="181"/>
        <end position="208"/>
    </location>
</feature>